<name>A0A2T2NN58_CORCC</name>
<proteinExistence type="predicted"/>
<evidence type="ECO:0000313" key="1">
    <source>
        <dbReference type="EMBL" id="PSN66867.1"/>
    </source>
</evidence>
<dbReference type="AlphaFoldDB" id="A0A2T2NN58"/>
<protein>
    <submittedName>
        <fullName evidence="1">Uncharacterized protein</fullName>
    </submittedName>
</protein>
<dbReference type="OrthoDB" id="3941101at2759"/>
<sequence length="257" mass="28528">MAFSRRLDVSDLDVALPDDELPDYDAAAAPAYRPEDYDVPLQTYHLRQINRKLQIFVPLGPLPSPSYKVRYNGASRIFSKKPQMELVRCQYANAVEDGAASLCFVNDGPLPWRPRAQFTHFEPGGPKTHAMESRNFSDWTVAFEGTNYVWALEARPISLALSEKATGLVVARFIYSARGTLAKDGAEVGELVIYPDVLSLTMQGVERILGGLLVAVAHMKNMGRHYWNENGPARANSLPREPLAMNNRAASVSYSNV</sequence>
<keyword evidence="2" id="KW-1185">Reference proteome</keyword>
<accession>A0A2T2NN58</accession>
<dbReference type="EMBL" id="KZ678135">
    <property type="protein sequence ID" value="PSN66867.1"/>
    <property type="molecule type" value="Genomic_DNA"/>
</dbReference>
<evidence type="ECO:0000313" key="2">
    <source>
        <dbReference type="Proteomes" id="UP000240883"/>
    </source>
</evidence>
<organism evidence="1 2">
    <name type="scientific">Corynespora cassiicola Philippines</name>
    <dbReference type="NCBI Taxonomy" id="1448308"/>
    <lineage>
        <taxon>Eukaryota</taxon>
        <taxon>Fungi</taxon>
        <taxon>Dikarya</taxon>
        <taxon>Ascomycota</taxon>
        <taxon>Pezizomycotina</taxon>
        <taxon>Dothideomycetes</taxon>
        <taxon>Pleosporomycetidae</taxon>
        <taxon>Pleosporales</taxon>
        <taxon>Corynesporascaceae</taxon>
        <taxon>Corynespora</taxon>
    </lineage>
</organism>
<dbReference type="Proteomes" id="UP000240883">
    <property type="component" value="Unassembled WGS sequence"/>
</dbReference>
<reference evidence="1 2" key="1">
    <citation type="journal article" date="2018" name="Front. Microbiol.">
        <title>Genome-Wide Analysis of Corynespora cassiicola Leaf Fall Disease Putative Effectors.</title>
        <authorList>
            <person name="Lopez D."/>
            <person name="Ribeiro S."/>
            <person name="Label P."/>
            <person name="Fumanal B."/>
            <person name="Venisse J.S."/>
            <person name="Kohler A."/>
            <person name="de Oliveira R.R."/>
            <person name="Labutti K."/>
            <person name="Lipzen A."/>
            <person name="Lail K."/>
            <person name="Bauer D."/>
            <person name="Ohm R.A."/>
            <person name="Barry K.W."/>
            <person name="Spatafora J."/>
            <person name="Grigoriev I.V."/>
            <person name="Martin F.M."/>
            <person name="Pujade-Renaud V."/>
        </authorList>
    </citation>
    <scope>NUCLEOTIDE SEQUENCE [LARGE SCALE GENOMIC DNA]</scope>
    <source>
        <strain evidence="1 2">Philippines</strain>
    </source>
</reference>
<gene>
    <name evidence="1" type="ORF">BS50DRAFT_587924</name>
</gene>